<dbReference type="Gene3D" id="1.10.340.70">
    <property type="match status" value="1"/>
</dbReference>
<dbReference type="Pfam" id="PF17921">
    <property type="entry name" value="Integrase_H2C2"/>
    <property type="match status" value="1"/>
</dbReference>
<dbReference type="HOGENOM" id="CLU_712359_0_0_1"/>
<dbReference type="EnsemblMetazoa" id="SMAR001286-RA">
    <property type="protein sequence ID" value="SMAR001286-PA"/>
    <property type="gene ID" value="SMAR001286"/>
</dbReference>
<feature type="region of interest" description="Disordered" evidence="1">
    <location>
        <begin position="319"/>
        <end position="388"/>
    </location>
</feature>
<dbReference type="FunFam" id="1.10.340.70:FF:000001">
    <property type="entry name" value="Retrovirus-related Pol polyprotein from transposon gypsy-like Protein"/>
    <property type="match status" value="1"/>
</dbReference>
<protein>
    <recommendedName>
        <fullName evidence="2">Integrase zinc-binding domain-containing protein</fullName>
    </recommendedName>
</protein>
<name>T1IK50_STRMM</name>
<evidence type="ECO:0000256" key="1">
    <source>
        <dbReference type="SAM" id="MobiDB-lite"/>
    </source>
</evidence>
<feature type="compositionally biased region" description="Basic residues" evidence="1">
    <location>
        <begin position="342"/>
        <end position="359"/>
    </location>
</feature>
<sequence length="388" mass="44215">MTDVNSEASEPDTYGMIVKFHPTFEEELNDSVARDYNLSRAFSFLPRFSQDGACEVLLPINKLFYMFGPFEICLRPPRAFTRPKKYAKPRRRFRDVVRESKFAYVSQKPLVPHAAGIQQEFPTSYCGKAPFGTKQGTRNTASLSPERSEPYLGPTFGSTEIAATFGRNRATESRRAISDFPSKIKISKNCKNLISTNFFTFTVLVGPGQTYSTTDSGAGFKAYIPPTLIRRVIFACHGHPLSGHVGISKTQHRTQQLYFWPKMSKDIKRYVRGCLHCQQYKPSNRRQHAGPYVPHNMAYPWETICVDLCRSKPTAQGICNSQSSQDGDKGQLTSTPPGDKPKGKHHRVHLRRDARKRRDPPKPHPGKREPHIRKPNPKYTEGRERYLY</sequence>
<keyword evidence="4" id="KW-1185">Reference proteome</keyword>
<dbReference type="Proteomes" id="UP000014500">
    <property type="component" value="Unassembled WGS sequence"/>
</dbReference>
<evidence type="ECO:0000259" key="2">
    <source>
        <dbReference type="Pfam" id="PF17921"/>
    </source>
</evidence>
<feature type="compositionally biased region" description="Basic and acidic residues" evidence="1">
    <location>
        <begin position="360"/>
        <end position="369"/>
    </location>
</feature>
<reference evidence="4" key="1">
    <citation type="submission" date="2011-05" db="EMBL/GenBank/DDBJ databases">
        <authorList>
            <person name="Richards S.R."/>
            <person name="Qu J."/>
            <person name="Jiang H."/>
            <person name="Jhangiani S.N."/>
            <person name="Agravi P."/>
            <person name="Goodspeed R."/>
            <person name="Gross S."/>
            <person name="Mandapat C."/>
            <person name="Jackson L."/>
            <person name="Mathew T."/>
            <person name="Pu L."/>
            <person name="Thornton R."/>
            <person name="Saada N."/>
            <person name="Wilczek-Boney K.B."/>
            <person name="Lee S."/>
            <person name="Kovar C."/>
            <person name="Wu Y."/>
            <person name="Scherer S.E."/>
            <person name="Worley K.C."/>
            <person name="Muzny D.M."/>
            <person name="Gibbs R."/>
        </authorList>
    </citation>
    <scope>NUCLEOTIDE SEQUENCE</scope>
    <source>
        <strain evidence="4">Brora</strain>
    </source>
</reference>
<feature type="compositionally biased region" description="Polar residues" evidence="1">
    <location>
        <begin position="319"/>
        <end position="336"/>
    </location>
</feature>
<dbReference type="InterPro" id="IPR041588">
    <property type="entry name" value="Integrase_H2C2"/>
</dbReference>
<accession>T1IK50</accession>
<evidence type="ECO:0000313" key="3">
    <source>
        <dbReference type="EnsemblMetazoa" id="SMAR001286-PA"/>
    </source>
</evidence>
<dbReference type="AlphaFoldDB" id="T1IK50"/>
<feature type="domain" description="Integrase zinc-binding" evidence="2">
    <location>
        <begin position="224"/>
        <end position="283"/>
    </location>
</feature>
<proteinExistence type="predicted"/>
<dbReference type="PANTHER" id="PTHR47266">
    <property type="entry name" value="ENDONUCLEASE-RELATED"/>
    <property type="match status" value="1"/>
</dbReference>
<evidence type="ECO:0000313" key="4">
    <source>
        <dbReference type="Proteomes" id="UP000014500"/>
    </source>
</evidence>
<dbReference type="EMBL" id="JH430418">
    <property type="status" value="NOT_ANNOTATED_CDS"/>
    <property type="molecule type" value="Genomic_DNA"/>
</dbReference>
<dbReference type="STRING" id="126957.T1IK50"/>
<organism evidence="3 4">
    <name type="scientific">Strigamia maritima</name>
    <name type="common">European centipede</name>
    <name type="synonym">Geophilus maritimus</name>
    <dbReference type="NCBI Taxonomy" id="126957"/>
    <lineage>
        <taxon>Eukaryota</taxon>
        <taxon>Metazoa</taxon>
        <taxon>Ecdysozoa</taxon>
        <taxon>Arthropoda</taxon>
        <taxon>Myriapoda</taxon>
        <taxon>Chilopoda</taxon>
        <taxon>Pleurostigmophora</taxon>
        <taxon>Geophilomorpha</taxon>
        <taxon>Linotaeniidae</taxon>
        <taxon>Strigamia</taxon>
    </lineage>
</organism>
<reference evidence="3" key="2">
    <citation type="submission" date="2015-02" db="UniProtKB">
        <authorList>
            <consortium name="EnsemblMetazoa"/>
        </authorList>
    </citation>
    <scope>IDENTIFICATION</scope>
</reference>
<dbReference type="InterPro" id="IPR052160">
    <property type="entry name" value="Gypsy_RT_Integrase-like"/>
</dbReference>
<dbReference type="eggNOG" id="KOG0017">
    <property type="taxonomic scope" value="Eukaryota"/>
</dbReference>